<accession>A0A6G0X9Y4</accession>
<proteinExistence type="predicted"/>
<dbReference type="InterPro" id="IPR001736">
    <property type="entry name" value="PLipase_D/transphosphatidylase"/>
</dbReference>
<evidence type="ECO:0000256" key="6">
    <source>
        <dbReference type="ARBA" id="ARBA00023098"/>
    </source>
</evidence>
<dbReference type="EMBL" id="VJMJ01000088">
    <property type="protein sequence ID" value="KAF0736713.1"/>
    <property type="molecule type" value="Genomic_DNA"/>
</dbReference>
<dbReference type="AlphaFoldDB" id="A0A6G0X9Y4"/>
<dbReference type="CDD" id="cd09105">
    <property type="entry name" value="PLDc_vPLD1_2_like_2"/>
    <property type="match status" value="1"/>
</dbReference>
<feature type="chain" id="PRO_5026009707" description="phospholipase D" evidence="9">
    <location>
        <begin position="24"/>
        <end position="691"/>
    </location>
</feature>
<evidence type="ECO:0000256" key="7">
    <source>
        <dbReference type="SAM" id="MobiDB-lite"/>
    </source>
</evidence>
<evidence type="ECO:0000256" key="4">
    <source>
        <dbReference type="ARBA" id="ARBA00022801"/>
    </source>
</evidence>
<keyword evidence="8" id="KW-0472">Membrane</keyword>
<keyword evidence="8" id="KW-0812">Transmembrane</keyword>
<dbReference type="PANTHER" id="PTHR18896">
    <property type="entry name" value="PHOSPHOLIPASE D"/>
    <property type="match status" value="1"/>
</dbReference>
<dbReference type="Pfam" id="PF13091">
    <property type="entry name" value="PLDc_2"/>
    <property type="match status" value="1"/>
</dbReference>
<dbReference type="EC" id="3.1.4.4" evidence="2"/>
<evidence type="ECO:0000256" key="3">
    <source>
        <dbReference type="ARBA" id="ARBA00022737"/>
    </source>
</evidence>
<evidence type="ECO:0000256" key="5">
    <source>
        <dbReference type="ARBA" id="ARBA00022963"/>
    </source>
</evidence>
<keyword evidence="12" id="KW-1185">Reference proteome</keyword>
<keyword evidence="6" id="KW-0443">Lipid metabolism</keyword>
<dbReference type="Gene3D" id="3.30.870.10">
    <property type="entry name" value="Endonuclease Chain A"/>
    <property type="match status" value="2"/>
</dbReference>
<name>A0A6G0X9Y4_9STRA</name>
<comment type="catalytic activity">
    <reaction evidence="1">
        <text>a 1,2-diacyl-sn-glycero-3-phosphocholine + H2O = a 1,2-diacyl-sn-glycero-3-phosphate + choline + H(+)</text>
        <dbReference type="Rhea" id="RHEA:14445"/>
        <dbReference type="ChEBI" id="CHEBI:15354"/>
        <dbReference type="ChEBI" id="CHEBI:15377"/>
        <dbReference type="ChEBI" id="CHEBI:15378"/>
        <dbReference type="ChEBI" id="CHEBI:57643"/>
        <dbReference type="ChEBI" id="CHEBI:58608"/>
        <dbReference type="EC" id="3.1.4.4"/>
    </reaction>
</comment>
<evidence type="ECO:0000256" key="1">
    <source>
        <dbReference type="ARBA" id="ARBA00000798"/>
    </source>
</evidence>
<keyword evidence="5" id="KW-0442">Lipid degradation</keyword>
<comment type="caution">
    <text evidence="11">The sequence shown here is derived from an EMBL/GenBank/DDBJ whole genome shotgun (WGS) entry which is preliminary data.</text>
</comment>
<evidence type="ECO:0000313" key="11">
    <source>
        <dbReference type="EMBL" id="KAF0736713.1"/>
    </source>
</evidence>
<keyword evidence="9" id="KW-0732">Signal</keyword>
<evidence type="ECO:0000313" key="12">
    <source>
        <dbReference type="Proteomes" id="UP000481153"/>
    </source>
</evidence>
<dbReference type="GO" id="GO:0009395">
    <property type="term" value="P:phospholipid catabolic process"/>
    <property type="evidence" value="ECO:0007669"/>
    <property type="project" value="TreeGrafter"/>
</dbReference>
<dbReference type="SUPFAM" id="SSF56024">
    <property type="entry name" value="Phospholipase D/nuclease"/>
    <property type="match status" value="2"/>
</dbReference>
<evidence type="ECO:0000256" key="2">
    <source>
        <dbReference type="ARBA" id="ARBA00012027"/>
    </source>
</evidence>
<feature type="signal peptide" evidence="9">
    <location>
        <begin position="1"/>
        <end position="23"/>
    </location>
</feature>
<dbReference type="InterPro" id="IPR025202">
    <property type="entry name" value="PLD-like_dom"/>
</dbReference>
<reference evidence="11 12" key="1">
    <citation type="submission" date="2019-07" db="EMBL/GenBank/DDBJ databases">
        <title>Genomics analysis of Aphanomyces spp. identifies a new class of oomycete effector associated with host adaptation.</title>
        <authorList>
            <person name="Gaulin E."/>
        </authorList>
    </citation>
    <scope>NUCLEOTIDE SEQUENCE [LARGE SCALE GENOMIC DNA]</scope>
    <source>
        <strain evidence="11 12">ATCC 201684</strain>
    </source>
</reference>
<gene>
    <name evidence="11" type="ORF">Ae201684_007160</name>
</gene>
<keyword evidence="8" id="KW-1133">Transmembrane helix</keyword>
<evidence type="ECO:0000259" key="10">
    <source>
        <dbReference type="PROSITE" id="PS50035"/>
    </source>
</evidence>
<organism evidence="11 12">
    <name type="scientific">Aphanomyces euteiches</name>
    <dbReference type="NCBI Taxonomy" id="100861"/>
    <lineage>
        <taxon>Eukaryota</taxon>
        <taxon>Sar</taxon>
        <taxon>Stramenopiles</taxon>
        <taxon>Oomycota</taxon>
        <taxon>Saprolegniomycetes</taxon>
        <taxon>Saprolegniales</taxon>
        <taxon>Verrucalvaceae</taxon>
        <taxon>Aphanomyces</taxon>
    </lineage>
</organism>
<feature type="region of interest" description="Disordered" evidence="7">
    <location>
        <begin position="669"/>
        <end position="691"/>
    </location>
</feature>
<evidence type="ECO:0000256" key="8">
    <source>
        <dbReference type="SAM" id="Phobius"/>
    </source>
</evidence>
<dbReference type="SMART" id="SM00155">
    <property type="entry name" value="PLDc"/>
    <property type="match status" value="2"/>
</dbReference>
<dbReference type="Proteomes" id="UP000481153">
    <property type="component" value="Unassembled WGS sequence"/>
</dbReference>
<keyword evidence="4" id="KW-0378">Hydrolase</keyword>
<protein>
    <recommendedName>
        <fullName evidence="2">phospholipase D</fullName>
        <ecNumber evidence="2">3.1.4.4</ecNumber>
    </recommendedName>
</protein>
<dbReference type="GO" id="GO:0005886">
    <property type="term" value="C:plasma membrane"/>
    <property type="evidence" value="ECO:0007669"/>
    <property type="project" value="TreeGrafter"/>
</dbReference>
<dbReference type="GO" id="GO:0004630">
    <property type="term" value="F:phospholipase D activity"/>
    <property type="evidence" value="ECO:0007669"/>
    <property type="project" value="UniProtKB-EC"/>
</dbReference>
<feature type="transmembrane region" description="Helical" evidence="8">
    <location>
        <begin position="637"/>
        <end position="659"/>
    </location>
</feature>
<keyword evidence="3" id="KW-0677">Repeat</keyword>
<dbReference type="VEuPathDB" id="FungiDB:AeMF1_010804"/>
<dbReference type="PROSITE" id="PS50035">
    <property type="entry name" value="PLD"/>
    <property type="match status" value="1"/>
</dbReference>
<dbReference type="InterPro" id="IPR015679">
    <property type="entry name" value="PLipase_D_fam"/>
</dbReference>
<sequence>MTSRRRLLTWWLLVGRLAWTAVAAESIVCSKVTSFSSLLTYWCICTPCHLCYFNLATGCHVDTSHAVTLSDGHDIPTRQPSLAPSDWFLTTDEMTNARMGVPRTDLTTFSTNNAVHVFAATNEYFRAIYDDLASTKANDSVFFNGWSLANVPYLPDVDPTVTVKSVWGDLLARQAHFRGLLFENLEEASSMADMFNWFNGLPALTSSPGSQFVLDDRVMAISGALHQKSTVIQKPDGGAVAYIGGVDHDLDRWDTKFHNASGVRNASKIRQKYNGWVDVHAQIRGPAAQDILGNFQSRWNDPAMPSISAAFKLLAAPNSSHAKAPQPISFSTAPWNATSSDGSHAVQIVRTYSCTYGGYKLFAPRGETSILAARIKAIQLAKNFIYIEDQYFIDVPDLTAALLAVLPTIQRLVVVTCERSSMSTAVGYAKYLFDLVAPLQQKFPHKFQLYKTTADIYVHTKVLLVDDVFLSVGSSNWNVRSMTSDAEIAANVVDHGTIVQQETIVVAKLARQFRIDKFGELTRFSVDFSNLTYVQAADAIVTYAATQPSAFITPFVVQYELYFELYASVKAIFDGDGRCVDTSAEFCATVTSNDFDVVQIACQCARDKMDLSVCPAMVNYNSNQVAAQLYTAKFHKVLAICIVVVVAIIVLVAISIFCIHRRCCKNRKSKTNPAATLPDEKPNAPSTLIKQ</sequence>
<dbReference type="PANTHER" id="PTHR18896:SF76">
    <property type="entry name" value="PHOSPHOLIPASE"/>
    <property type="match status" value="1"/>
</dbReference>
<feature type="domain" description="PLD phosphodiesterase" evidence="10">
    <location>
        <begin position="454"/>
        <end position="481"/>
    </location>
</feature>
<evidence type="ECO:0000256" key="9">
    <source>
        <dbReference type="SAM" id="SignalP"/>
    </source>
</evidence>